<accession>A0A1M6CK41</accession>
<dbReference type="InterPro" id="IPR005881">
    <property type="entry name" value="Ser_O-AcTrfase"/>
</dbReference>
<dbReference type="PANTHER" id="PTHR42811">
    <property type="entry name" value="SERINE ACETYLTRANSFERASE"/>
    <property type="match status" value="1"/>
</dbReference>
<proteinExistence type="inferred from homology"/>
<keyword evidence="3" id="KW-1185">Reference proteome</keyword>
<dbReference type="AlphaFoldDB" id="A0A1M6CK41"/>
<dbReference type="OrthoDB" id="9814490at2"/>
<dbReference type="Proteomes" id="UP000184232">
    <property type="component" value="Unassembled WGS sequence"/>
</dbReference>
<organism evidence="2 3">
    <name type="scientific">Flavobacterium haoranii</name>
    <dbReference type="NCBI Taxonomy" id="683124"/>
    <lineage>
        <taxon>Bacteria</taxon>
        <taxon>Pseudomonadati</taxon>
        <taxon>Bacteroidota</taxon>
        <taxon>Flavobacteriia</taxon>
        <taxon>Flavobacteriales</taxon>
        <taxon>Flavobacteriaceae</taxon>
        <taxon>Flavobacterium</taxon>
    </lineage>
</organism>
<evidence type="ECO:0000256" key="1">
    <source>
        <dbReference type="PIRNR" id="PIRNR000441"/>
    </source>
</evidence>
<keyword evidence="1 2" id="KW-0808">Transferase</keyword>
<dbReference type="InterPro" id="IPR011004">
    <property type="entry name" value="Trimer_LpxA-like_sf"/>
</dbReference>
<sequence>MIKTKKDLKNYIYLDRKANFISNRSLKDLINLYLFNDIAFFLLLLRKCEYYKNKSNIISKIIYFYYKIKFKKKSMKLGFTIPENVFGPGLSIPHYGTIVVNSNAKVGANCRIHVCTNIGASGGSSMAPIIGDNVYIGPGAKIYGNVVIGNNNAIAANAAVNKSFEQEGVLIGGVPSKIIGEIDIKKIIKHI</sequence>
<dbReference type="RefSeq" id="WP_072781068.1">
    <property type="nucleotide sequence ID" value="NZ_CP045292.1"/>
</dbReference>
<reference evidence="3" key="1">
    <citation type="submission" date="2016-11" db="EMBL/GenBank/DDBJ databases">
        <authorList>
            <person name="Varghese N."/>
            <person name="Submissions S."/>
        </authorList>
    </citation>
    <scope>NUCLEOTIDE SEQUENCE [LARGE SCALE GENOMIC DNA]</scope>
    <source>
        <strain evidence="3">DSM 22807</strain>
    </source>
</reference>
<dbReference type="PIRSF" id="PIRSF000441">
    <property type="entry name" value="CysE"/>
    <property type="match status" value="1"/>
</dbReference>
<dbReference type="STRING" id="683124.SAMN05444337_0395"/>
<dbReference type="GO" id="GO:0006535">
    <property type="term" value="P:cysteine biosynthetic process from serine"/>
    <property type="evidence" value="ECO:0007669"/>
    <property type="project" value="InterPro"/>
</dbReference>
<name>A0A1M6CK41_9FLAO</name>
<protein>
    <recommendedName>
        <fullName evidence="1">Serine acetyltransferase</fullName>
        <ecNumber evidence="1">2.3.1.30</ecNumber>
    </recommendedName>
</protein>
<dbReference type="EC" id="2.3.1.30" evidence="1"/>
<dbReference type="InterPro" id="IPR001451">
    <property type="entry name" value="Hexapep"/>
</dbReference>
<comment type="similarity">
    <text evidence="1">Belongs to the transferase hexapeptide repeat family.</text>
</comment>
<dbReference type="GO" id="GO:0005737">
    <property type="term" value="C:cytoplasm"/>
    <property type="evidence" value="ECO:0007669"/>
    <property type="project" value="InterPro"/>
</dbReference>
<dbReference type="Pfam" id="PF00132">
    <property type="entry name" value="Hexapep"/>
    <property type="match status" value="1"/>
</dbReference>
<dbReference type="EMBL" id="FQZH01000001">
    <property type="protein sequence ID" value="SHI61231.1"/>
    <property type="molecule type" value="Genomic_DNA"/>
</dbReference>
<evidence type="ECO:0000313" key="2">
    <source>
        <dbReference type="EMBL" id="SHI61231.1"/>
    </source>
</evidence>
<comment type="catalytic activity">
    <reaction evidence="1">
        <text>L-serine + acetyl-CoA = O-acetyl-L-serine + CoA</text>
        <dbReference type="Rhea" id="RHEA:24560"/>
        <dbReference type="ChEBI" id="CHEBI:33384"/>
        <dbReference type="ChEBI" id="CHEBI:57287"/>
        <dbReference type="ChEBI" id="CHEBI:57288"/>
        <dbReference type="ChEBI" id="CHEBI:58340"/>
        <dbReference type="EC" id="2.3.1.30"/>
    </reaction>
</comment>
<dbReference type="GO" id="GO:0009001">
    <property type="term" value="F:serine O-acetyltransferase activity"/>
    <property type="evidence" value="ECO:0007669"/>
    <property type="project" value="UniProtKB-EC"/>
</dbReference>
<gene>
    <name evidence="2" type="ORF">SAMN05444337_0395</name>
</gene>
<dbReference type="Gene3D" id="2.160.10.10">
    <property type="entry name" value="Hexapeptide repeat proteins"/>
    <property type="match status" value="1"/>
</dbReference>
<evidence type="ECO:0000313" key="3">
    <source>
        <dbReference type="Proteomes" id="UP000184232"/>
    </source>
</evidence>
<keyword evidence="1" id="KW-0012">Acyltransferase</keyword>
<dbReference type="SUPFAM" id="SSF51161">
    <property type="entry name" value="Trimeric LpxA-like enzymes"/>
    <property type="match status" value="1"/>
</dbReference>